<dbReference type="Pfam" id="PF07963">
    <property type="entry name" value="N_methyl"/>
    <property type="match status" value="1"/>
</dbReference>
<keyword evidence="6" id="KW-0812">Transmembrane</keyword>
<dbReference type="InterPro" id="IPR010052">
    <property type="entry name" value="T2SS_protein-GspI"/>
</dbReference>
<keyword evidence="7" id="KW-1133">Transmembrane helix</keyword>
<comment type="subunit">
    <text evidence="9">Type II secretion is composed of four main components: the outer membrane complex, the inner membrane complex, the cytoplasmic secretion ATPase and the periplasm-spanning pseudopilus.</text>
</comment>
<protein>
    <recommendedName>
        <fullName evidence="9">Type II secretion system protein I</fullName>
        <shortName evidence="9">T2SS minor pseudopilin I</shortName>
    </recommendedName>
</protein>
<dbReference type="InterPro" id="IPR045584">
    <property type="entry name" value="Pilin-like"/>
</dbReference>
<dbReference type="RefSeq" id="WP_226751315.1">
    <property type="nucleotide sequence ID" value="NZ_JAEINI020000006.1"/>
</dbReference>
<gene>
    <name evidence="11" type="primary">gspI</name>
    <name evidence="11" type="ORF">JAO78_010535</name>
</gene>
<keyword evidence="8" id="KW-0472">Membrane</keyword>
<dbReference type="EMBL" id="JAEINI020000006">
    <property type="protein sequence ID" value="MCB5227249.1"/>
    <property type="molecule type" value="Genomic_DNA"/>
</dbReference>
<dbReference type="PROSITE" id="PS00409">
    <property type="entry name" value="PROKAR_NTER_METHYL"/>
    <property type="match status" value="1"/>
</dbReference>
<evidence type="ECO:0000256" key="4">
    <source>
        <dbReference type="ARBA" id="ARBA00022481"/>
    </source>
</evidence>
<dbReference type="Gene3D" id="3.30.1300.30">
    <property type="entry name" value="GSPII I/J protein-like"/>
    <property type="match status" value="1"/>
</dbReference>
<evidence type="ECO:0000256" key="5">
    <source>
        <dbReference type="ARBA" id="ARBA00022519"/>
    </source>
</evidence>
<comment type="caution">
    <text evidence="11">The sequence shown here is derived from an EMBL/GenBank/DDBJ whole genome shotgun (WGS) entry which is preliminary data.</text>
</comment>
<comment type="function">
    <text evidence="9">Component of the type II secretion system required for the energy-dependent secretion of extracellular factors such as proteases and toxins from the periplasm.</text>
</comment>
<comment type="subcellular location">
    <subcellularLocation>
        <location evidence="1 9">Cell inner membrane</location>
        <topology evidence="1 9">Single-pass membrane protein</topology>
    </subcellularLocation>
</comment>
<evidence type="ECO:0000256" key="7">
    <source>
        <dbReference type="ARBA" id="ARBA00022989"/>
    </source>
</evidence>
<keyword evidence="12" id="KW-1185">Reference proteome</keyword>
<dbReference type="InterPro" id="IPR012902">
    <property type="entry name" value="N_methyl_site"/>
</dbReference>
<dbReference type="InterPro" id="IPR003413">
    <property type="entry name" value="T2SS_GspI_C"/>
</dbReference>
<evidence type="ECO:0000256" key="6">
    <source>
        <dbReference type="ARBA" id="ARBA00022692"/>
    </source>
</evidence>
<feature type="domain" description="Type II secretion system protein GspI C-terminal" evidence="10">
    <location>
        <begin position="39"/>
        <end position="118"/>
    </location>
</feature>
<dbReference type="PANTHER" id="PTHR38779">
    <property type="entry name" value="TYPE II SECRETION SYSTEM PROTEIN I-RELATED"/>
    <property type="match status" value="1"/>
</dbReference>
<dbReference type="SUPFAM" id="SSF54523">
    <property type="entry name" value="Pili subunits"/>
    <property type="match status" value="1"/>
</dbReference>
<comment type="similarity">
    <text evidence="2 9">Belongs to the GSP I family.</text>
</comment>
<sequence>MRQRGFTLLELLVALVIFATAGVAIMQASTNHMRALLQLEELTIASYVANNQLQQAQFSRTWPPRELEQGEVEMANRTWRWQMRATTVPDQDLRELTVSVRLEQQPDVVIYQLKTYVGRLDE</sequence>
<proteinExistence type="inferred from homology"/>
<keyword evidence="5 9" id="KW-0997">Cell inner membrane</keyword>
<evidence type="ECO:0000256" key="1">
    <source>
        <dbReference type="ARBA" id="ARBA00004377"/>
    </source>
</evidence>
<evidence type="ECO:0000256" key="9">
    <source>
        <dbReference type="RuleBase" id="RU368030"/>
    </source>
</evidence>
<dbReference type="PANTHER" id="PTHR38779:SF2">
    <property type="entry name" value="TYPE II SECRETION SYSTEM PROTEIN I-RELATED"/>
    <property type="match status" value="1"/>
</dbReference>
<evidence type="ECO:0000256" key="3">
    <source>
        <dbReference type="ARBA" id="ARBA00022475"/>
    </source>
</evidence>
<dbReference type="Proteomes" id="UP000633814">
    <property type="component" value="Unassembled WGS sequence"/>
</dbReference>
<comment type="PTM">
    <text evidence="9">Cleaved by prepilin peptidase.</text>
</comment>
<dbReference type="NCBIfam" id="TIGR01707">
    <property type="entry name" value="gspI"/>
    <property type="match status" value="1"/>
</dbReference>
<organism evidence="11 12">
    <name type="scientific">Alishewanella maricola</name>
    <dbReference type="NCBI Taxonomy" id="2795740"/>
    <lineage>
        <taxon>Bacteria</taxon>
        <taxon>Pseudomonadati</taxon>
        <taxon>Pseudomonadota</taxon>
        <taxon>Gammaproteobacteria</taxon>
        <taxon>Alteromonadales</taxon>
        <taxon>Alteromonadaceae</taxon>
        <taxon>Alishewanella</taxon>
    </lineage>
</organism>
<evidence type="ECO:0000256" key="8">
    <source>
        <dbReference type="ARBA" id="ARBA00023136"/>
    </source>
</evidence>
<evidence type="ECO:0000313" key="12">
    <source>
        <dbReference type="Proteomes" id="UP000633814"/>
    </source>
</evidence>
<keyword evidence="3" id="KW-1003">Cell membrane</keyword>
<accession>A0ABS8C4J2</accession>
<evidence type="ECO:0000259" key="10">
    <source>
        <dbReference type="Pfam" id="PF02501"/>
    </source>
</evidence>
<evidence type="ECO:0000313" key="11">
    <source>
        <dbReference type="EMBL" id="MCB5227249.1"/>
    </source>
</evidence>
<keyword evidence="4 9" id="KW-0488">Methylation</keyword>
<name>A0ABS8C4J2_9ALTE</name>
<dbReference type="Pfam" id="PF02501">
    <property type="entry name" value="T2SSI"/>
    <property type="match status" value="1"/>
</dbReference>
<evidence type="ECO:0000256" key="2">
    <source>
        <dbReference type="ARBA" id="ARBA00008358"/>
    </source>
</evidence>
<reference evidence="11 12" key="1">
    <citation type="submission" date="2021-10" db="EMBL/GenBank/DDBJ databases">
        <title>Alishewanella koreense sp. nov. isolated from seawater of southwestern coast in South Korea and the proposal for the reclassification of Rheinheimera perlucida and Rheinheimera tuosuensis as Arsukibacterium perlucida and Arsukibacterium tuosuensis.</title>
        <authorList>
            <person name="Kim K.H."/>
            <person name="Ruan W."/>
            <person name="Kim K.R."/>
            <person name="Baek J.H."/>
            <person name="Jeon C.O."/>
        </authorList>
    </citation>
    <scope>NUCLEOTIDE SEQUENCE [LARGE SCALE GENOMIC DNA]</scope>
    <source>
        <strain evidence="11 12">16-MA</strain>
    </source>
</reference>
<dbReference type="NCBIfam" id="TIGR02532">
    <property type="entry name" value="IV_pilin_GFxxxE"/>
    <property type="match status" value="1"/>
</dbReference>